<protein>
    <submittedName>
        <fullName evidence="1">Uncharacterized protein</fullName>
    </submittedName>
</protein>
<evidence type="ECO:0000313" key="2">
    <source>
        <dbReference type="Proteomes" id="UP001280121"/>
    </source>
</evidence>
<accession>A0AAD9TR79</accession>
<dbReference type="GO" id="GO:0003676">
    <property type="term" value="F:nucleic acid binding"/>
    <property type="evidence" value="ECO:0007669"/>
    <property type="project" value="InterPro"/>
</dbReference>
<reference evidence="1" key="1">
    <citation type="journal article" date="2023" name="Plant J.">
        <title>Genome sequences and population genomics provide insights into the demographic history, inbreeding, and mutation load of two 'living fossil' tree species of Dipteronia.</title>
        <authorList>
            <person name="Feng Y."/>
            <person name="Comes H.P."/>
            <person name="Chen J."/>
            <person name="Zhu S."/>
            <person name="Lu R."/>
            <person name="Zhang X."/>
            <person name="Li P."/>
            <person name="Qiu J."/>
            <person name="Olsen K.M."/>
            <person name="Qiu Y."/>
        </authorList>
    </citation>
    <scope>NUCLEOTIDE SEQUENCE</scope>
    <source>
        <strain evidence="1">KIB01</strain>
    </source>
</reference>
<name>A0AAD9TR79_9ROSI</name>
<gene>
    <name evidence="1" type="ORF">Ddye_028080</name>
</gene>
<dbReference type="Gene3D" id="3.30.420.10">
    <property type="entry name" value="Ribonuclease H-like superfamily/Ribonuclease H"/>
    <property type="match status" value="1"/>
</dbReference>
<dbReference type="EMBL" id="JANJYI010000008">
    <property type="protein sequence ID" value="KAK2640285.1"/>
    <property type="molecule type" value="Genomic_DNA"/>
</dbReference>
<sequence>MIPMKYLSKIGTYEVDFQGAKVKAFLVTNEAILEGKIAELNSSLQRQKCSVVGIDFKLCTDASVCFVGNGIRDKLPSSTLVHELCRIPTLPSLLFGTSQHTHEKPLSISLSGVVEACDLASMVLKKSNLCDSGLAELNKEVRINTVACTTASSSSCQPSPVSKVKVEKANIPVITYPNWSAVGFSDEGIEYAIHDAYTSCFIGDRLLGMLDAST</sequence>
<dbReference type="Proteomes" id="UP001280121">
    <property type="component" value="Unassembled WGS sequence"/>
</dbReference>
<comment type="caution">
    <text evidence="1">The sequence shown here is derived from an EMBL/GenBank/DDBJ whole genome shotgun (WGS) entry which is preliminary data.</text>
</comment>
<evidence type="ECO:0000313" key="1">
    <source>
        <dbReference type="EMBL" id="KAK2640285.1"/>
    </source>
</evidence>
<keyword evidence="2" id="KW-1185">Reference proteome</keyword>
<proteinExistence type="predicted"/>
<dbReference type="InterPro" id="IPR036397">
    <property type="entry name" value="RNaseH_sf"/>
</dbReference>
<organism evidence="1 2">
    <name type="scientific">Dipteronia dyeriana</name>
    <dbReference type="NCBI Taxonomy" id="168575"/>
    <lineage>
        <taxon>Eukaryota</taxon>
        <taxon>Viridiplantae</taxon>
        <taxon>Streptophyta</taxon>
        <taxon>Embryophyta</taxon>
        <taxon>Tracheophyta</taxon>
        <taxon>Spermatophyta</taxon>
        <taxon>Magnoliopsida</taxon>
        <taxon>eudicotyledons</taxon>
        <taxon>Gunneridae</taxon>
        <taxon>Pentapetalae</taxon>
        <taxon>rosids</taxon>
        <taxon>malvids</taxon>
        <taxon>Sapindales</taxon>
        <taxon>Sapindaceae</taxon>
        <taxon>Hippocastanoideae</taxon>
        <taxon>Acereae</taxon>
        <taxon>Dipteronia</taxon>
    </lineage>
</organism>
<dbReference type="AlphaFoldDB" id="A0AAD9TR79"/>